<reference evidence="2 3" key="1">
    <citation type="submission" date="2019-07" db="EMBL/GenBank/DDBJ databases">
        <title>Whole genome shotgun sequence of Reyranella soli NBRC 108950.</title>
        <authorList>
            <person name="Hosoyama A."/>
            <person name="Uohara A."/>
            <person name="Ohji S."/>
            <person name="Ichikawa N."/>
        </authorList>
    </citation>
    <scope>NUCLEOTIDE SEQUENCE [LARGE SCALE GENOMIC DNA]</scope>
    <source>
        <strain evidence="2 3">NBRC 108950</strain>
    </source>
</reference>
<name>A0A512NFA1_9HYPH</name>
<protein>
    <recommendedName>
        <fullName evidence="1">Transcriptional regulator-like domain-containing protein</fullName>
    </recommendedName>
</protein>
<dbReference type="RefSeq" id="WP_373867936.1">
    <property type="nucleotide sequence ID" value="NZ_BKAJ01000083.1"/>
</dbReference>
<evidence type="ECO:0000259" key="1">
    <source>
        <dbReference type="Pfam" id="PF20109"/>
    </source>
</evidence>
<dbReference type="Pfam" id="PF20109">
    <property type="entry name" value="Trans_reg_dom"/>
    <property type="match status" value="1"/>
</dbReference>
<proteinExistence type="predicted"/>
<evidence type="ECO:0000313" key="3">
    <source>
        <dbReference type="Proteomes" id="UP000321058"/>
    </source>
</evidence>
<keyword evidence="3" id="KW-1185">Reference proteome</keyword>
<dbReference type="InterPro" id="IPR045465">
    <property type="entry name" value="Trans_reg_dom"/>
</dbReference>
<gene>
    <name evidence="2" type="ORF">RSO01_47960</name>
</gene>
<evidence type="ECO:0000313" key="2">
    <source>
        <dbReference type="EMBL" id="GEP57630.1"/>
    </source>
</evidence>
<comment type="caution">
    <text evidence="2">The sequence shown here is derived from an EMBL/GenBank/DDBJ whole genome shotgun (WGS) entry which is preliminary data.</text>
</comment>
<dbReference type="AlphaFoldDB" id="A0A512NFA1"/>
<dbReference type="EMBL" id="BKAJ01000083">
    <property type="protein sequence ID" value="GEP57630.1"/>
    <property type="molecule type" value="Genomic_DNA"/>
</dbReference>
<sequence length="70" mass="8211">MSRAYWRTPGAYKKLQTFDAPGLASQFVRRHPDYVKDRERLQEMERQGTLDPAEADAFARRWGLLLPDDD</sequence>
<accession>A0A512NFA1</accession>
<organism evidence="2 3">
    <name type="scientific">Reyranella soli</name>
    <dbReference type="NCBI Taxonomy" id="1230389"/>
    <lineage>
        <taxon>Bacteria</taxon>
        <taxon>Pseudomonadati</taxon>
        <taxon>Pseudomonadota</taxon>
        <taxon>Alphaproteobacteria</taxon>
        <taxon>Hyphomicrobiales</taxon>
        <taxon>Reyranellaceae</taxon>
        <taxon>Reyranella</taxon>
    </lineage>
</organism>
<feature type="domain" description="Transcriptional regulator-like" evidence="1">
    <location>
        <begin position="6"/>
        <end position="64"/>
    </location>
</feature>
<dbReference type="Proteomes" id="UP000321058">
    <property type="component" value="Unassembled WGS sequence"/>
</dbReference>